<reference evidence="3" key="1">
    <citation type="journal article" date="2021" name="mSystems">
        <title>Bacteria and Archaea Synergistically Convert Glycine Betaine to Biogenic Methane in the Formosa Cold Seep of the South China Sea.</title>
        <authorList>
            <person name="Li L."/>
            <person name="Zhang W."/>
            <person name="Zhang S."/>
            <person name="Song L."/>
            <person name="Sun Q."/>
            <person name="Zhang H."/>
            <person name="Xiang H."/>
            <person name="Dong X."/>
        </authorList>
    </citation>
    <scope>NUCLEOTIDE SEQUENCE</scope>
    <source>
        <strain evidence="3">ZWT</strain>
    </source>
</reference>
<evidence type="ECO:0000259" key="2">
    <source>
        <dbReference type="PROSITE" id="PS50943"/>
    </source>
</evidence>
<accession>A0A9J6PAL6</accession>
<organism evidence="3 4">
    <name type="scientific">Oceanirhabdus seepicola</name>
    <dbReference type="NCBI Taxonomy" id="2828781"/>
    <lineage>
        <taxon>Bacteria</taxon>
        <taxon>Bacillati</taxon>
        <taxon>Bacillota</taxon>
        <taxon>Clostridia</taxon>
        <taxon>Eubacteriales</taxon>
        <taxon>Clostridiaceae</taxon>
        <taxon>Oceanirhabdus</taxon>
    </lineage>
</organism>
<dbReference type="Pfam" id="PF07883">
    <property type="entry name" value="Cupin_2"/>
    <property type="match status" value="1"/>
</dbReference>
<sequence>MNKDIGNKIKALRQIKGMTLKDLSDQVGLSIVFFSQLERGLTSVSIDCLTKIADVLGVKLTYFFSSPKEKENLVIKSYEQEVSQIINSNIIYYNLSNRLNISNIVPKLVQVLPHEGTEEIEEYHHEGEEFIYVLEGILTIFIDHQKHILYPGDSVHFDSMLEHNWVNNTNLNTKFLVVNTPNFLRTEDNKDSKS</sequence>
<comment type="caution">
    <text evidence="3">The sequence shown here is derived from an EMBL/GenBank/DDBJ whole genome shotgun (WGS) entry which is preliminary data.</text>
</comment>
<protein>
    <submittedName>
        <fullName evidence="3">Cupin domain-containing protein</fullName>
    </submittedName>
</protein>
<dbReference type="SUPFAM" id="SSF51182">
    <property type="entry name" value="RmlC-like cupins"/>
    <property type="match status" value="1"/>
</dbReference>
<keyword evidence="4" id="KW-1185">Reference proteome</keyword>
<dbReference type="GO" id="GO:0005829">
    <property type="term" value="C:cytosol"/>
    <property type="evidence" value="ECO:0007669"/>
    <property type="project" value="TreeGrafter"/>
</dbReference>
<dbReference type="CDD" id="cd00093">
    <property type="entry name" value="HTH_XRE"/>
    <property type="match status" value="1"/>
</dbReference>
<dbReference type="InterPro" id="IPR010982">
    <property type="entry name" value="Lambda_DNA-bd_dom_sf"/>
</dbReference>
<dbReference type="AlphaFoldDB" id="A0A9J6PAL6"/>
<dbReference type="InterPro" id="IPR001387">
    <property type="entry name" value="Cro/C1-type_HTH"/>
</dbReference>
<gene>
    <name evidence="3" type="ORF">KDK92_24065</name>
</gene>
<dbReference type="GO" id="GO:0003700">
    <property type="term" value="F:DNA-binding transcription factor activity"/>
    <property type="evidence" value="ECO:0007669"/>
    <property type="project" value="TreeGrafter"/>
</dbReference>
<dbReference type="SMART" id="SM00530">
    <property type="entry name" value="HTH_XRE"/>
    <property type="match status" value="1"/>
</dbReference>
<dbReference type="InterPro" id="IPR013096">
    <property type="entry name" value="Cupin_2"/>
</dbReference>
<dbReference type="InterPro" id="IPR050807">
    <property type="entry name" value="TransReg_Diox_bact_type"/>
</dbReference>
<feature type="domain" description="HTH cro/C1-type" evidence="2">
    <location>
        <begin position="9"/>
        <end position="63"/>
    </location>
</feature>
<evidence type="ECO:0000313" key="3">
    <source>
        <dbReference type="EMBL" id="MCM1992806.1"/>
    </source>
</evidence>
<dbReference type="EMBL" id="JAGSOJ010000007">
    <property type="protein sequence ID" value="MCM1992806.1"/>
    <property type="molecule type" value="Genomic_DNA"/>
</dbReference>
<dbReference type="PANTHER" id="PTHR46797:SF25">
    <property type="entry name" value="TRANSCRIPTIONAL REGULATOR"/>
    <property type="match status" value="1"/>
</dbReference>
<dbReference type="InterPro" id="IPR011051">
    <property type="entry name" value="RmlC_Cupin_sf"/>
</dbReference>
<dbReference type="Gene3D" id="1.10.260.40">
    <property type="entry name" value="lambda repressor-like DNA-binding domains"/>
    <property type="match status" value="1"/>
</dbReference>
<dbReference type="GO" id="GO:0003677">
    <property type="term" value="F:DNA binding"/>
    <property type="evidence" value="ECO:0007669"/>
    <property type="project" value="UniProtKB-KW"/>
</dbReference>
<name>A0A9J6PAL6_9CLOT</name>
<dbReference type="InterPro" id="IPR014710">
    <property type="entry name" value="RmlC-like_jellyroll"/>
</dbReference>
<evidence type="ECO:0000313" key="4">
    <source>
        <dbReference type="Proteomes" id="UP001056429"/>
    </source>
</evidence>
<dbReference type="RefSeq" id="WP_250861974.1">
    <property type="nucleotide sequence ID" value="NZ_JAGSOJ010000007.1"/>
</dbReference>
<reference evidence="3" key="2">
    <citation type="submission" date="2021-04" db="EMBL/GenBank/DDBJ databases">
        <authorList>
            <person name="Dong X."/>
        </authorList>
    </citation>
    <scope>NUCLEOTIDE SEQUENCE</scope>
    <source>
        <strain evidence="3">ZWT</strain>
    </source>
</reference>
<dbReference type="Pfam" id="PF01381">
    <property type="entry name" value="HTH_3"/>
    <property type="match status" value="1"/>
</dbReference>
<dbReference type="SUPFAM" id="SSF47413">
    <property type="entry name" value="lambda repressor-like DNA-binding domains"/>
    <property type="match status" value="1"/>
</dbReference>
<proteinExistence type="predicted"/>
<evidence type="ECO:0000256" key="1">
    <source>
        <dbReference type="ARBA" id="ARBA00023125"/>
    </source>
</evidence>
<dbReference type="PROSITE" id="PS50943">
    <property type="entry name" value="HTH_CROC1"/>
    <property type="match status" value="1"/>
</dbReference>
<keyword evidence="1" id="KW-0238">DNA-binding</keyword>
<dbReference type="Gene3D" id="2.60.120.10">
    <property type="entry name" value="Jelly Rolls"/>
    <property type="match status" value="1"/>
</dbReference>
<dbReference type="CDD" id="cd02209">
    <property type="entry name" value="cupin_XRE_C"/>
    <property type="match status" value="1"/>
</dbReference>
<dbReference type="Proteomes" id="UP001056429">
    <property type="component" value="Unassembled WGS sequence"/>
</dbReference>
<dbReference type="PANTHER" id="PTHR46797">
    <property type="entry name" value="HTH-TYPE TRANSCRIPTIONAL REGULATOR"/>
    <property type="match status" value="1"/>
</dbReference>